<dbReference type="STRING" id="2060905.A0A2B7X4E8"/>
<feature type="region of interest" description="Disordered" evidence="1">
    <location>
        <begin position="208"/>
        <end position="242"/>
    </location>
</feature>
<dbReference type="GO" id="GO:0005737">
    <property type="term" value="C:cytoplasm"/>
    <property type="evidence" value="ECO:0007669"/>
    <property type="project" value="TreeGrafter"/>
</dbReference>
<feature type="region of interest" description="Disordered" evidence="1">
    <location>
        <begin position="95"/>
        <end position="137"/>
    </location>
</feature>
<dbReference type="AlphaFoldDB" id="A0A2B7X4E8"/>
<evidence type="ECO:0000256" key="1">
    <source>
        <dbReference type="SAM" id="MobiDB-lite"/>
    </source>
</evidence>
<feature type="compositionally biased region" description="Acidic residues" evidence="1">
    <location>
        <begin position="97"/>
        <end position="107"/>
    </location>
</feature>
<feature type="compositionally biased region" description="Basic and acidic residues" evidence="1">
    <location>
        <begin position="108"/>
        <end position="126"/>
    </location>
</feature>
<sequence>MATDERDDPLVKALPPETDYLTYLTILEYQLTPERLPILHNLLQDEKLTVNIGWDLVQLLLPMVPESQECLQDVARLGNPREVILRVSNSLMKLEPVEDEEEEEDEKDEKSLGEAIGEVKLEEKPGANDGEAVDDNAAATPNVPVHILQFNCLLSMLSVLHSRIQTKYPSRFVATSLQAVLEAYTAFPTVETTAAVLEFFRDIAGKKRPRLPPRNTSESLLTETVHDSAPDPEAESHPGTAASSERALINRLMQFGLVELLKTYLLHCINDAPAGMQWALRLQEKLDTKNRMHSSLSLIEEFGKDGHLKERDMTVGTIIALSRDFDLETRELLDIISKPGDQQPLPLDFEETPKHPDNIPIQRHGCLLLLAARAAADKLLSSGQPVKPIPVFPDLAGIFANFLGEGESAYSTVMEEPEALVDSLLSLAVIATGNPVSAPQNETEFSQFIIQLTACTHAPGFRSYSRMARVPSTIFHSNPDQAARFNLIRKILENEDLQYAREPAIGWLKEELLAATAPNTPPDLKENLFTDPGQFAILFPHIYKPIPADWLALGTAKTDDLINTWMTFTQHLLPYYLSILNFYYFLTQSPALFERLQIQKLHPVFESKFLVPLMTFAQHISTDAEIKARVEMEIGDEAEQMGHGAAELVLHIIGEIEEGSAGLLGGEGGG</sequence>
<evidence type="ECO:0008006" key="4">
    <source>
        <dbReference type="Google" id="ProtNLM"/>
    </source>
</evidence>
<evidence type="ECO:0000313" key="2">
    <source>
        <dbReference type="EMBL" id="PGH03651.1"/>
    </source>
</evidence>
<dbReference type="EMBL" id="PDNC01000046">
    <property type="protein sequence ID" value="PGH03651.1"/>
    <property type="molecule type" value="Genomic_DNA"/>
</dbReference>
<dbReference type="OrthoDB" id="5396786at2759"/>
<gene>
    <name evidence="2" type="ORF">GX51_03915</name>
</gene>
<accession>A0A2B7X4E8</accession>
<proteinExistence type="predicted"/>
<protein>
    <recommendedName>
        <fullName evidence="4">DUF1760-domain-containing protein</fullName>
    </recommendedName>
</protein>
<dbReference type="PANTHER" id="PTHR28020">
    <property type="entry name" value="YAP1-BINDING PROTEIN 1-RELATED"/>
    <property type="match status" value="1"/>
</dbReference>
<dbReference type="InterPro" id="IPR040347">
    <property type="entry name" value="YBP1/2"/>
</dbReference>
<dbReference type="Proteomes" id="UP000224080">
    <property type="component" value="Unassembled WGS sequence"/>
</dbReference>
<dbReference type="InterPro" id="IPR013877">
    <property type="entry name" value="YAP-bd/ALF4/Glomulin"/>
</dbReference>
<organism evidence="2 3">
    <name type="scientific">Blastomyces parvus</name>
    <dbReference type="NCBI Taxonomy" id="2060905"/>
    <lineage>
        <taxon>Eukaryota</taxon>
        <taxon>Fungi</taxon>
        <taxon>Dikarya</taxon>
        <taxon>Ascomycota</taxon>
        <taxon>Pezizomycotina</taxon>
        <taxon>Eurotiomycetes</taxon>
        <taxon>Eurotiomycetidae</taxon>
        <taxon>Onygenales</taxon>
        <taxon>Ajellomycetaceae</taxon>
        <taxon>Blastomyces</taxon>
    </lineage>
</organism>
<keyword evidence="3" id="KW-1185">Reference proteome</keyword>
<comment type="caution">
    <text evidence="2">The sequence shown here is derived from an EMBL/GenBank/DDBJ whole genome shotgun (WGS) entry which is preliminary data.</text>
</comment>
<evidence type="ECO:0000313" key="3">
    <source>
        <dbReference type="Proteomes" id="UP000224080"/>
    </source>
</evidence>
<dbReference type="GO" id="GO:0034599">
    <property type="term" value="P:cellular response to oxidative stress"/>
    <property type="evidence" value="ECO:0007669"/>
    <property type="project" value="InterPro"/>
</dbReference>
<reference evidence="2 3" key="1">
    <citation type="submission" date="2017-10" db="EMBL/GenBank/DDBJ databases">
        <title>Comparative genomics in systemic dimorphic fungi from Ajellomycetaceae.</title>
        <authorList>
            <person name="Munoz J.F."/>
            <person name="Mcewen J.G."/>
            <person name="Clay O.K."/>
            <person name="Cuomo C.A."/>
        </authorList>
    </citation>
    <scope>NUCLEOTIDE SEQUENCE [LARGE SCALE GENOMIC DNA]</scope>
    <source>
        <strain evidence="2 3">UAMH130</strain>
    </source>
</reference>
<dbReference type="PANTHER" id="PTHR28020:SF1">
    <property type="entry name" value="YAP1-BINDING PROTEIN 1-RELATED"/>
    <property type="match status" value="1"/>
</dbReference>
<name>A0A2B7X4E8_9EURO</name>
<dbReference type="Pfam" id="PF08568">
    <property type="entry name" value="Kinetochor_Ybp2"/>
    <property type="match status" value="1"/>
</dbReference>